<comment type="similarity">
    <text evidence="8">Belongs to the binding-protein-dependent transport system permease family.</text>
</comment>
<keyword evidence="11" id="KW-1185">Reference proteome</keyword>
<evidence type="ECO:0000256" key="3">
    <source>
        <dbReference type="ARBA" id="ARBA00022475"/>
    </source>
</evidence>
<name>A0A8J7UJG4_9HYPH</name>
<feature type="transmembrane region" description="Helical" evidence="8">
    <location>
        <begin position="130"/>
        <end position="148"/>
    </location>
</feature>
<dbReference type="InterPro" id="IPR000515">
    <property type="entry name" value="MetI-like"/>
</dbReference>
<dbReference type="InterPro" id="IPR035906">
    <property type="entry name" value="MetI-like_sf"/>
</dbReference>
<accession>A0A8J7UJG4</accession>
<feature type="transmembrane region" description="Helical" evidence="8">
    <location>
        <begin position="232"/>
        <end position="252"/>
    </location>
</feature>
<evidence type="ECO:0000256" key="1">
    <source>
        <dbReference type="ARBA" id="ARBA00004429"/>
    </source>
</evidence>
<comment type="subcellular location">
    <subcellularLocation>
        <location evidence="1">Cell inner membrane</location>
        <topology evidence="1">Multi-pass membrane protein</topology>
    </subcellularLocation>
    <subcellularLocation>
        <location evidence="8">Cell membrane</location>
        <topology evidence="8">Multi-pass membrane protein</topology>
    </subcellularLocation>
</comment>
<organism evidence="10 11">
    <name type="scientific">Tianweitania sediminis</name>
    <dbReference type="NCBI Taxonomy" id="1502156"/>
    <lineage>
        <taxon>Bacteria</taxon>
        <taxon>Pseudomonadati</taxon>
        <taxon>Pseudomonadota</taxon>
        <taxon>Alphaproteobacteria</taxon>
        <taxon>Hyphomicrobiales</taxon>
        <taxon>Phyllobacteriaceae</taxon>
        <taxon>Tianweitania</taxon>
    </lineage>
</organism>
<evidence type="ECO:0000256" key="6">
    <source>
        <dbReference type="ARBA" id="ARBA00022989"/>
    </source>
</evidence>
<feature type="transmembrane region" description="Helical" evidence="8">
    <location>
        <begin position="102"/>
        <end position="124"/>
    </location>
</feature>
<dbReference type="Pfam" id="PF00528">
    <property type="entry name" value="BPD_transp_1"/>
    <property type="match status" value="1"/>
</dbReference>
<reference evidence="10" key="1">
    <citation type="submission" date="2021-03" db="EMBL/GenBank/DDBJ databases">
        <title>Genome sequencing and assembly of Tianweitania sediminis.</title>
        <authorList>
            <person name="Chhetri G."/>
        </authorList>
    </citation>
    <scope>NUCLEOTIDE SEQUENCE</scope>
    <source>
        <strain evidence="10">Z8</strain>
    </source>
</reference>
<feature type="domain" description="ABC transmembrane type-1" evidence="9">
    <location>
        <begin position="64"/>
        <end position="252"/>
    </location>
</feature>
<dbReference type="Proteomes" id="UP000666240">
    <property type="component" value="Unassembled WGS sequence"/>
</dbReference>
<proteinExistence type="inferred from homology"/>
<dbReference type="PANTHER" id="PTHR43357">
    <property type="entry name" value="INNER MEMBRANE ABC TRANSPORTER PERMEASE PROTEIN YDCV"/>
    <property type="match status" value="1"/>
</dbReference>
<feature type="transmembrane region" description="Helical" evidence="8">
    <location>
        <begin position="12"/>
        <end position="33"/>
    </location>
</feature>
<keyword evidence="2 8" id="KW-0813">Transport</keyword>
<dbReference type="SUPFAM" id="SSF161098">
    <property type="entry name" value="MetI-like"/>
    <property type="match status" value="1"/>
</dbReference>
<dbReference type="AlphaFoldDB" id="A0A8J7UJG4"/>
<protein>
    <submittedName>
        <fullName evidence="10">ABC transporter permease</fullName>
    </submittedName>
</protein>
<dbReference type="CDD" id="cd06261">
    <property type="entry name" value="TM_PBP2"/>
    <property type="match status" value="1"/>
</dbReference>
<evidence type="ECO:0000256" key="8">
    <source>
        <dbReference type="RuleBase" id="RU363032"/>
    </source>
</evidence>
<evidence type="ECO:0000313" key="11">
    <source>
        <dbReference type="Proteomes" id="UP000666240"/>
    </source>
</evidence>
<dbReference type="PROSITE" id="PS50928">
    <property type="entry name" value="ABC_TM1"/>
    <property type="match status" value="1"/>
</dbReference>
<evidence type="ECO:0000259" key="9">
    <source>
        <dbReference type="PROSITE" id="PS50928"/>
    </source>
</evidence>
<evidence type="ECO:0000256" key="7">
    <source>
        <dbReference type="ARBA" id="ARBA00023136"/>
    </source>
</evidence>
<dbReference type="RefSeq" id="WP_209333350.1">
    <property type="nucleotide sequence ID" value="NZ_JAGIYY010000001.1"/>
</dbReference>
<keyword evidence="6 8" id="KW-1133">Transmembrane helix</keyword>
<evidence type="ECO:0000313" key="10">
    <source>
        <dbReference type="EMBL" id="MBP0437332.1"/>
    </source>
</evidence>
<evidence type="ECO:0000256" key="5">
    <source>
        <dbReference type="ARBA" id="ARBA00022692"/>
    </source>
</evidence>
<evidence type="ECO:0000256" key="2">
    <source>
        <dbReference type="ARBA" id="ARBA00022448"/>
    </source>
</evidence>
<feature type="transmembrane region" description="Helical" evidence="8">
    <location>
        <begin position="68"/>
        <end position="90"/>
    </location>
</feature>
<feature type="transmembrane region" description="Helical" evidence="8">
    <location>
        <begin position="188"/>
        <end position="212"/>
    </location>
</feature>
<sequence length="262" mass="27952">MIEQRPGLSITTIALLVVIFLQIPVIIVVLASFSETSYLTIPPQGWTLKWFEAVFTSSNYLAAIKNSLILAVGATVISLVLGVAASYALFRKMLPGSEALTSLLMSPLIIPSVVIGVALLQYFTLVGLRGGFLVLLIAHVVITVPYIVRSALASLSGIDLSVEEAARCLGANGFTTFRLMTLPLIKPGLVAGALFSFVTSMENVPVTIFLAGPRETTLPILIFTSVEMGVDPSVAAVSTILIIATVAVLFVAERWTGFHRFV</sequence>
<dbReference type="EMBL" id="JAGIYY010000001">
    <property type="protein sequence ID" value="MBP0437332.1"/>
    <property type="molecule type" value="Genomic_DNA"/>
</dbReference>
<dbReference type="PANTHER" id="PTHR43357:SF4">
    <property type="entry name" value="INNER MEMBRANE ABC TRANSPORTER PERMEASE PROTEIN YDCV"/>
    <property type="match status" value="1"/>
</dbReference>
<comment type="caution">
    <text evidence="10">The sequence shown here is derived from an EMBL/GenBank/DDBJ whole genome shotgun (WGS) entry which is preliminary data.</text>
</comment>
<keyword evidence="4" id="KW-0997">Cell inner membrane</keyword>
<keyword evidence="3" id="KW-1003">Cell membrane</keyword>
<dbReference type="GO" id="GO:0055085">
    <property type="term" value="P:transmembrane transport"/>
    <property type="evidence" value="ECO:0007669"/>
    <property type="project" value="InterPro"/>
</dbReference>
<gene>
    <name evidence="10" type="ORF">J5Y06_01540</name>
</gene>
<keyword evidence="5 8" id="KW-0812">Transmembrane</keyword>
<dbReference type="GO" id="GO:0005886">
    <property type="term" value="C:plasma membrane"/>
    <property type="evidence" value="ECO:0007669"/>
    <property type="project" value="UniProtKB-SubCell"/>
</dbReference>
<keyword evidence="7 8" id="KW-0472">Membrane</keyword>
<evidence type="ECO:0000256" key="4">
    <source>
        <dbReference type="ARBA" id="ARBA00022519"/>
    </source>
</evidence>
<dbReference type="Gene3D" id="1.10.3720.10">
    <property type="entry name" value="MetI-like"/>
    <property type="match status" value="1"/>
</dbReference>